<protein>
    <submittedName>
        <fullName evidence="2">Cytolysin</fullName>
    </submittedName>
</protein>
<dbReference type="OrthoDB" id="3031013at2759"/>
<evidence type="ECO:0000313" key="3">
    <source>
        <dbReference type="Proteomes" id="UP000007431"/>
    </source>
</evidence>
<dbReference type="eggNOG" id="ENOG502R10B">
    <property type="taxonomic scope" value="Eukaryota"/>
</dbReference>
<dbReference type="SUPFAM" id="SSF56973">
    <property type="entry name" value="Aerolisin/ETX pore-forming domain"/>
    <property type="match status" value="1"/>
</dbReference>
<evidence type="ECO:0000313" key="2">
    <source>
        <dbReference type="EMBL" id="EFI99053.1"/>
    </source>
</evidence>
<dbReference type="VEuPathDB" id="FungiDB:SCHCODRAFT_02493604"/>
<dbReference type="InParanoid" id="D8PXB5"/>
<dbReference type="RefSeq" id="XP_003033956.1">
    <property type="nucleotide sequence ID" value="XM_003033910.1"/>
</dbReference>
<keyword evidence="3" id="KW-1185">Reference proteome</keyword>
<gene>
    <name evidence="2" type="ORF">SCHCODRAFT_107121</name>
</gene>
<dbReference type="GeneID" id="9585666"/>
<dbReference type="HOGENOM" id="CLU_079135_0_0_1"/>
<feature type="region of interest" description="Disordered" evidence="1">
    <location>
        <begin position="260"/>
        <end position="281"/>
    </location>
</feature>
<sequence>MSQPKTTWEDLARLGWPIYDVYKKANESRGGTMNGIGDIFLNSGIAADYQWWSYNTTIGKPYVLGKTPKNISQEEVAWSYDNTHNNQEHNEEWTESWTNTNSATLTVTNSVTITLSSSITIANVASSGFDISVSLEASSSKTEERSYTLTRSWPMNVGPGEKLTLYRNITTLAKSSNMDFGIANGSLLGTKGDKYGDHYYWGRYVNTLCNNPRGRLDLMGSSSNITYAFRLVRETADRRKVVTPLAVDVYEAKDADNAHESKDDIGVHDSKRHSKGEKDSKAVRGVVKAVWGDGEAQIMVAAPDGE</sequence>
<dbReference type="AlphaFoldDB" id="D8PXB5"/>
<accession>D8PXB5</accession>
<dbReference type="Proteomes" id="UP000007431">
    <property type="component" value="Unassembled WGS sequence"/>
</dbReference>
<dbReference type="CDD" id="cd20228">
    <property type="entry name" value="PFM_TDP-like"/>
    <property type="match status" value="1"/>
</dbReference>
<name>D8PXB5_SCHCM</name>
<dbReference type="OMA" id="NGHYYWG"/>
<dbReference type="KEGG" id="scm:SCHCO_02493604"/>
<feature type="compositionally biased region" description="Basic and acidic residues" evidence="1">
    <location>
        <begin position="260"/>
        <end position="269"/>
    </location>
</feature>
<dbReference type="EMBL" id="GL377304">
    <property type="protein sequence ID" value="EFI99053.1"/>
    <property type="molecule type" value="Genomic_DNA"/>
</dbReference>
<dbReference type="Gene3D" id="2.170.15.10">
    <property type="entry name" value="Proaerolysin, chain A, domain 3"/>
    <property type="match status" value="1"/>
</dbReference>
<organism evidence="3">
    <name type="scientific">Schizophyllum commune (strain H4-8 / FGSC 9210)</name>
    <name type="common">Split gill fungus</name>
    <dbReference type="NCBI Taxonomy" id="578458"/>
    <lineage>
        <taxon>Eukaryota</taxon>
        <taxon>Fungi</taxon>
        <taxon>Dikarya</taxon>
        <taxon>Basidiomycota</taxon>
        <taxon>Agaricomycotina</taxon>
        <taxon>Agaricomycetes</taxon>
        <taxon>Agaricomycetidae</taxon>
        <taxon>Agaricales</taxon>
        <taxon>Schizophyllaceae</taxon>
        <taxon>Schizophyllum</taxon>
    </lineage>
</organism>
<reference evidence="2 3" key="1">
    <citation type="journal article" date="2010" name="Nat. Biotechnol.">
        <title>Genome sequence of the model mushroom Schizophyllum commune.</title>
        <authorList>
            <person name="Ohm R.A."/>
            <person name="de Jong J.F."/>
            <person name="Lugones L.G."/>
            <person name="Aerts A."/>
            <person name="Kothe E."/>
            <person name="Stajich J.E."/>
            <person name="de Vries R.P."/>
            <person name="Record E."/>
            <person name="Levasseur A."/>
            <person name="Baker S.E."/>
            <person name="Bartholomew K.A."/>
            <person name="Coutinho P.M."/>
            <person name="Erdmann S."/>
            <person name="Fowler T.J."/>
            <person name="Gathman A.C."/>
            <person name="Lombard V."/>
            <person name="Henrissat B."/>
            <person name="Knabe N."/>
            <person name="Kuees U."/>
            <person name="Lilly W.W."/>
            <person name="Lindquist E."/>
            <person name="Lucas S."/>
            <person name="Magnuson J.K."/>
            <person name="Piumi F."/>
            <person name="Raudaskoski M."/>
            <person name="Salamov A."/>
            <person name="Schmutz J."/>
            <person name="Schwarze F.W.M.R."/>
            <person name="vanKuyk P.A."/>
            <person name="Horton J.S."/>
            <person name="Grigoriev I.V."/>
            <person name="Woesten H.A.B."/>
        </authorList>
    </citation>
    <scope>NUCLEOTIDE SEQUENCE [LARGE SCALE GENOMIC DNA]</scope>
    <source>
        <strain evidence="3">H4-8 / FGSC 9210</strain>
    </source>
</reference>
<feature type="non-terminal residue" evidence="2">
    <location>
        <position position="306"/>
    </location>
</feature>
<evidence type="ECO:0000256" key="1">
    <source>
        <dbReference type="SAM" id="MobiDB-lite"/>
    </source>
</evidence>
<proteinExistence type="predicted"/>